<gene>
    <name evidence="1" type="ORF">CT19425_MP70137</name>
</gene>
<accession>A0A375IN65</accession>
<proteinExistence type="predicted"/>
<keyword evidence="1" id="KW-0614">Plasmid</keyword>
<protein>
    <submittedName>
        <fullName evidence="1">Uncharacterized protein</fullName>
    </submittedName>
</protein>
<name>A0A375IN65_9BURK</name>
<sequence length="58" mass="6324">MPFAKPNHYSSSQLRAAMMTTRLNRKAVAVDIVSSKGAVGGYAEVIEAEQLLWEPLSC</sequence>
<geneLocation type="plasmid" evidence="1">
    <name>II</name>
</geneLocation>
<evidence type="ECO:0000313" key="2">
    <source>
        <dbReference type="Proteomes" id="UP000255505"/>
    </source>
</evidence>
<dbReference type="Proteomes" id="UP000255505">
    <property type="component" value="Plasmid II"/>
</dbReference>
<evidence type="ECO:0000313" key="1">
    <source>
        <dbReference type="EMBL" id="SPK75977.1"/>
    </source>
</evidence>
<organism evidence="1 2">
    <name type="scientific">Cupriavidus taiwanensis</name>
    <dbReference type="NCBI Taxonomy" id="164546"/>
    <lineage>
        <taxon>Bacteria</taxon>
        <taxon>Pseudomonadati</taxon>
        <taxon>Pseudomonadota</taxon>
        <taxon>Betaproteobacteria</taxon>
        <taxon>Burkholderiales</taxon>
        <taxon>Burkholderiaceae</taxon>
        <taxon>Cupriavidus</taxon>
    </lineage>
</organism>
<reference evidence="1 2" key="1">
    <citation type="submission" date="2018-01" db="EMBL/GenBank/DDBJ databases">
        <authorList>
            <person name="Gaut B.S."/>
            <person name="Morton B.R."/>
            <person name="Clegg M.T."/>
            <person name="Duvall M.R."/>
        </authorList>
    </citation>
    <scope>NUCLEOTIDE SEQUENCE [LARGE SCALE GENOMIC DNA]</scope>
    <source>
        <strain evidence="1">Cupriavidus taiwanensis LMG 19425</strain>
        <plasmid evidence="2">Plasmid ii</plasmid>
    </source>
</reference>
<dbReference type="AlphaFoldDB" id="A0A375IN65"/>
<dbReference type="EMBL" id="LT991977">
    <property type="protein sequence ID" value="SPK75977.1"/>
    <property type="molecule type" value="Genomic_DNA"/>
</dbReference>